<name>A0A4Z2IKR0_9TELE</name>
<reference evidence="1 2" key="1">
    <citation type="submission" date="2019-03" db="EMBL/GenBank/DDBJ databases">
        <title>First draft genome of Liparis tanakae, snailfish: a comprehensive survey of snailfish specific genes.</title>
        <authorList>
            <person name="Kim W."/>
            <person name="Song I."/>
            <person name="Jeong J.-H."/>
            <person name="Kim D."/>
            <person name="Kim S."/>
            <person name="Ryu S."/>
            <person name="Song J.Y."/>
            <person name="Lee S.K."/>
        </authorList>
    </citation>
    <scope>NUCLEOTIDE SEQUENCE [LARGE SCALE GENOMIC DNA]</scope>
    <source>
        <tissue evidence="1">Muscle</tissue>
    </source>
</reference>
<sequence>MSAVVETETVLSDSSESAHSQMCTITRLVKTTLAMITCVEGDRLLATRPQETTCAQRRFVQMNNGLFIPDLHKRQ</sequence>
<proteinExistence type="predicted"/>
<comment type="caution">
    <text evidence="1">The sequence shown here is derived from an EMBL/GenBank/DDBJ whole genome shotgun (WGS) entry which is preliminary data.</text>
</comment>
<dbReference type="Proteomes" id="UP000314294">
    <property type="component" value="Unassembled WGS sequence"/>
</dbReference>
<organism evidence="1 2">
    <name type="scientific">Liparis tanakae</name>
    <name type="common">Tanaka's snailfish</name>
    <dbReference type="NCBI Taxonomy" id="230148"/>
    <lineage>
        <taxon>Eukaryota</taxon>
        <taxon>Metazoa</taxon>
        <taxon>Chordata</taxon>
        <taxon>Craniata</taxon>
        <taxon>Vertebrata</taxon>
        <taxon>Euteleostomi</taxon>
        <taxon>Actinopterygii</taxon>
        <taxon>Neopterygii</taxon>
        <taxon>Teleostei</taxon>
        <taxon>Neoteleostei</taxon>
        <taxon>Acanthomorphata</taxon>
        <taxon>Eupercaria</taxon>
        <taxon>Perciformes</taxon>
        <taxon>Cottioidei</taxon>
        <taxon>Cottales</taxon>
        <taxon>Liparidae</taxon>
        <taxon>Liparis</taxon>
    </lineage>
</organism>
<dbReference type="AlphaFoldDB" id="A0A4Z2IKR0"/>
<evidence type="ECO:0000313" key="2">
    <source>
        <dbReference type="Proteomes" id="UP000314294"/>
    </source>
</evidence>
<evidence type="ECO:0000313" key="1">
    <source>
        <dbReference type="EMBL" id="TNN78074.1"/>
    </source>
</evidence>
<gene>
    <name evidence="1" type="ORF">EYF80_011579</name>
</gene>
<accession>A0A4Z2IKR0</accession>
<keyword evidence="2" id="KW-1185">Reference proteome</keyword>
<protein>
    <submittedName>
        <fullName evidence="1">Uncharacterized protein</fullName>
    </submittedName>
</protein>
<dbReference type="EMBL" id="SRLO01000076">
    <property type="protein sequence ID" value="TNN78074.1"/>
    <property type="molecule type" value="Genomic_DNA"/>
</dbReference>